<keyword evidence="2" id="KW-1185">Reference proteome</keyword>
<keyword evidence="1" id="KW-0808">Transferase</keyword>
<dbReference type="EMBL" id="JACJTB010000003">
    <property type="protein sequence ID" value="MBD2593535.1"/>
    <property type="molecule type" value="Genomic_DNA"/>
</dbReference>
<dbReference type="GO" id="GO:0008168">
    <property type="term" value="F:methyltransferase activity"/>
    <property type="evidence" value="ECO:0007669"/>
    <property type="project" value="UniProtKB-KW"/>
</dbReference>
<protein>
    <submittedName>
        <fullName evidence="1">Class I SAM-dependent methyltransferase</fullName>
    </submittedName>
</protein>
<dbReference type="InterPro" id="IPR029063">
    <property type="entry name" value="SAM-dependent_MTases_sf"/>
</dbReference>
<sequence>MNFATSINDALQLDRIVFLGRTLSEYVKFFDLDLSQWQTAKILDCPAGAASFVAELHQMGIDAVACDIVFNFDATTLQAKGQADLAHVMERLVDVTHNYNWDFYQNIAKLTEYRQIALEKFLADYPNGRQAGRYIHTVLPKLPFGDRSFDLVLSANLLFLYSDCLDYAFHWQTILELYRVCSQEVRIYPLQGKDAQTYPLLNNLLHDLNHAGIAAEVVNVPWEFLKGSNQMLRLWRRGSKK</sequence>
<dbReference type="RefSeq" id="WP_190966481.1">
    <property type="nucleotide sequence ID" value="NZ_JACJTB010000003.1"/>
</dbReference>
<organism evidence="1 2">
    <name type="scientific">Nostoc spongiaeforme FACHB-130</name>
    <dbReference type="NCBI Taxonomy" id="1357510"/>
    <lineage>
        <taxon>Bacteria</taxon>
        <taxon>Bacillati</taxon>
        <taxon>Cyanobacteriota</taxon>
        <taxon>Cyanophyceae</taxon>
        <taxon>Nostocales</taxon>
        <taxon>Nostocaceae</taxon>
        <taxon>Nostoc</taxon>
    </lineage>
</organism>
<gene>
    <name evidence="1" type="ORF">H6G74_04225</name>
</gene>
<reference evidence="1 2" key="1">
    <citation type="journal article" date="2020" name="ISME J.">
        <title>Comparative genomics reveals insights into cyanobacterial evolution and habitat adaptation.</title>
        <authorList>
            <person name="Chen M.Y."/>
            <person name="Teng W.K."/>
            <person name="Zhao L."/>
            <person name="Hu C.X."/>
            <person name="Zhou Y.K."/>
            <person name="Han B.P."/>
            <person name="Song L.R."/>
            <person name="Shu W.S."/>
        </authorList>
    </citation>
    <scope>NUCLEOTIDE SEQUENCE [LARGE SCALE GENOMIC DNA]</scope>
    <source>
        <strain evidence="1 2">FACHB-130</strain>
    </source>
</reference>
<accession>A0ABR8FQ02</accession>
<name>A0ABR8FQ02_9NOSO</name>
<dbReference type="Gene3D" id="3.40.50.150">
    <property type="entry name" value="Vaccinia Virus protein VP39"/>
    <property type="match status" value="1"/>
</dbReference>
<dbReference type="Proteomes" id="UP000603457">
    <property type="component" value="Unassembled WGS sequence"/>
</dbReference>
<proteinExistence type="predicted"/>
<keyword evidence="1" id="KW-0489">Methyltransferase</keyword>
<evidence type="ECO:0000313" key="1">
    <source>
        <dbReference type="EMBL" id="MBD2593535.1"/>
    </source>
</evidence>
<dbReference type="SUPFAM" id="SSF53335">
    <property type="entry name" value="S-adenosyl-L-methionine-dependent methyltransferases"/>
    <property type="match status" value="1"/>
</dbReference>
<evidence type="ECO:0000313" key="2">
    <source>
        <dbReference type="Proteomes" id="UP000603457"/>
    </source>
</evidence>
<comment type="caution">
    <text evidence="1">The sequence shown here is derived from an EMBL/GenBank/DDBJ whole genome shotgun (WGS) entry which is preliminary data.</text>
</comment>
<dbReference type="GO" id="GO:0032259">
    <property type="term" value="P:methylation"/>
    <property type="evidence" value="ECO:0007669"/>
    <property type="project" value="UniProtKB-KW"/>
</dbReference>